<dbReference type="RefSeq" id="XP_018042726.1">
    <property type="nucleotide sequence ID" value="XM_018173648.1"/>
</dbReference>
<dbReference type="Gene3D" id="3.30.710.10">
    <property type="entry name" value="Potassium Channel Kv1.1, Chain A"/>
    <property type="match status" value="1"/>
</dbReference>
<dbReference type="PROSITE" id="PS50097">
    <property type="entry name" value="BTB"/>
    <property type="match status" value="1"/>
</dbReference>
<dbReference type="InParanoid" id="A0A177CYZ1"/>
<dbReference type="OrthoDB" id="3794293at2759"/>
<feature type="non-terminal residue" evidence="2">
    <location>
        <position position="1"/>
    </location>
</feature>
<dbReference type="CDD" id="cd18186">
    <property type="entry name" value="BTB_POZ_ZBTB_KLHL-like"/>
    <property type="match status" value="1"/>
</dbReference>
<organism evidence="2 3">
    <name type="scientific">Paraphaeosphaeria sporulosa</name>
    <dbReference type="NCBI Taxonomy" id="1460663"/>
    <lineage>
        <taxon>Eukaryota</taxon>
        <taxon>Fungi</taxon>
        <taxon>Dikarya</taxon>
        <taxon>Ascomycota</taxon>
        <taxon>Pezizomycotina</taxon>
        <taxon>Dothideomycetes</taxon>
        <taxon>Pleosporomycetidae</taxon>
        <taxon>Pleosporales</taxon>
        <taxon>Massarineae</taxon>
        <taxon>Didymosphaeriaceae</taxon>
        <taxon>Paraphaeosphaeria</taxon>
    </lineage>
</organism>
<gene>
    <name evidence="2" type="ORF">CC84DRAFT_1068612</name>
</gene>
<keyword evidence="3" id="KW-1185">Reference proteome</keyword>
<dbReference type="PANTHER" id="PTHR47843:SF2">
    <property type="entry name" value="BTB DOMAIN-CONTAINING PROTEIN"/>
    <property type="match status" value="1"/>
</dbReference>
<dbReference type="PANTHER" id="PTHR47843">
    <property type="entry name" value="BTB DOMAIN-CONTAINING PROTEIN-RELATED"/>
    <property type="match status" value="1"/>
</dbReference>
<feature type="non-terminal residue" evidence="2">
    <location>
        <position position="157"/>
    </location>
</feature>
<evidence type="ECO:0000313" key="3">
    <source>
        <dbReference type="Proteomes" id="UP000077069"/>
    </source>
</evidence>
<dbReference type="InterPro" id="IPR000210">
    <property type="entry name" value="BTB/POZ_dom"/>
</dbReference>
<feature type="domain" description="BTB" evidence="1">
    <location>
        <begin position="5"/>
        <end position="72"/>
    </location>
</feature>
<dbReference type="Pfam" id="PF00651">
    <property type="entry name" value="BTB"/>
    <property type="match status" value="1"/>
</dbReference>
<reference evidence="2 3" key="1">
    <citation type="submission" date="2016-05" db="EMBL/GenBank/DDBJ databases">
        <title>Comparative analysis of secretome profiles of manganese(II)-oxidizing ascomycete fungi.</title>
        <authorList>
            <consortium name="DOE Joint Genome Institute"/>
            <person name="Zeiner C.A."/>
            <person name="Purvine S.O."/>
            <person name="Zink E.M."/>
            <person name="Wu S."/>
            <person name="Pasa-Tolic L."/>
            <person name="Chaput D.L."/>
            <person name="Haridas S."/>
            <person name="Grigoriev I.V."/>
            <person name="Santelli C.M."/>
            <person name="Hansel C.M."/>
        </authorList>
    </citation>
    <scope>NUCLEOTIDE SEQUENCE [LARGE SCALE GENOMIC DNA]</scope>
    <source>
        <strain evidence="2 3">AP3s5-JAC2a</strain>
    </source>
</reference>
<evidence type="ECO:0000259" key="1">
    <source>
        <dbReference type="PROSITE" id="PS50097"/>
    </source>
</evidence>
<dbReference type="InterPro" id="IPR011333">
    <property type="entry name" value="SKP1/BTB/POZ_sf"/>
</dbReference>
<dbReference type="Proteomes" id="UP000077069">
    <property type="component" value="Unassembled WGS sequence"/>
</dbReference>
<evidence type="ECO:0000313" key="2">
    <source>
        <dbReference type="EMBL" id="OAG12361.1"/>
    </source>
</evidence>
<protein>
    <recommendedName>
        <fullName evidence="1">BTB domain-containing protein</fullName>
    </recommendedName>
</protein>
<dbReference type="AlphaFoldDB" id="A0A177CYZ1"/>
<accession>A0A177CYZ1</accession>
<dbReference type="SUPFAM" id="SSF54695">
    <property type="entry name" value="POZ domain"/>
    <property type="match status" value="1"/>
</dbReference>
<dbReference type="GeneID" id="28757134"/>
<name>A0A177CYZ1_9PLEO</name>
<proteinExistence type="predicted"/>
<dbReference type="EMBL" id="KV441548">
    <property type="protein sequence ID" value="OAG12361.1"/>
    <property type="molecule type" value="Genomic_DNA"/>
</dbReference>
<sequence>EQKFATVIVGLTMHMFLVHETLLTHYSKFFRAALQRGFAETEPKTVTLKVVEAPLFEIFVHWLYHRRLRSAACNDDKELVAHYENSRNRTSIVDVLVKLYVFGDVYQLTSFRKVTLRTLFHHFHSSKFFPLYSTFNLEFAKLSTKDPLCRLIVDWPC</sequence>